<feature type="region of interest" description="Disordered" evidence="12">
    <location>
        <begin position="293"/>
        <end position="322"/>
    </location>
</feature>
<dbReference type="OrthoDB" id="2111841at2759"/>
<keyword evidence="8" id="KW-0456">Lyase</keyword>
<keyword evidence="14" id="KW-1185">Reference proteome</keyword>
<evidence type="ECO:0000313" key="13">
    <source>
        <dbReference type="EMBL" id="CAB4021231.1"/>
    </source>
</evidence>
<dbReference type="EMBL" id="CACRXK020011329">
    <property type="protein sequence ID" value="CAB4021231.1"/>
    <property type="molecule type" value="Genomic_DNA"/>
</dbReference>
<dbReference type="Proteomes" id="UP001152795">
    <property type="component" value="Unassembled WGS sequence"/>
</dbReference>
<dbReference type="AlphaFoldDB" id="A0A6S7JZH8"/>
<dbReference type="PANTHER" id="PTHR13604:SF0">
    <property type="entry name" value="ABASIC SITE PROCESSING PROTEIN HMCES"/>
    <property type="match status" value="1"/>
</dbReference>
<evidence type="ECO:0000256" key="2">
    <source>
        <dbReference type="ARBA" id="ARBA00015888"/>
    </source>
</evidence>
<comment type="caution">
    <text evidence="13">The sequence shown here is derived from an EMBL/GenBank/DDBJ whole genome shotgun (WGS) entry which is preliminary data.</text>
</comment>
<keyword evidence="6" id="KW-0190">Covalent protein-DNA linkage</keyword>
<evidence type="ECO:0000313" key="14">
    <source>
        <dbReference type="Proteomes" id="UP001152795"/>
    </source>
</evidence>
<accession>A0A6S7JZH8</accession>
<dbReference type="GO" id="GO:0008233">
    <property type="term" value="F:peptidase activity"/>
    <property type="evidence" value="ECO:0007669"/>
    <property type="project" value="UniProtKB-KW"/>
</dbReference>
<evidence type="ECO:0000256" key="10">
    <source>
        <dbReference type="ARBA" id="ARBA00030898"/>
    </source>
</evidence>
<dbReference type="SUPFAM" id="SSF143081">
    <property type="entry name" value="BB1717-like"/>
    <property type="match status" value="1"/>
</dbReference>
<evidence type="ECO:0000256" key="4">
    <source>
        <dbReference type="ARBA" id="ARBA00022763"/>
    </source>
</evidence>
<keyword evidence="3" id="KW-0645">Protease</keyword>
<evidence type="ECO:0000256" key="8">
    <source>
        <dbReference type="ARBA" id="ARBA00023239"/>
    </source>
</evidence>
<dbReference type="GO" id="GO:0003697">
    <property type="term" value="F:single-stranded DNA binding"/>
    <property type="evidence" value="ECO:0007669"/>
    <property type="project" value="InterPro"/>
</dbReference>
<dbReference type="GO" id="GO:0106300">
    <property type="term" value="P:protein-DNA covalent cross-linking repair"/>
    <property type="evidence" value="ECO:0007669"/>
    <property type="project" value="InterPro"/>
</dbReference>
<dbReference type="Pfam" id="PF02586">
    <property type="entry name" value="SRAP"/>
    <property type="match status" value="1"/>
</dbReference>
<evidence type="ECO:0000256" key="5">
    <source>
        <dbReference type="ARBA" id="ARBA00022801"/>
    </source>
</evidence>
<evidence type="ECO:0000256" key="9">
    <source>
        <dbReference type="ARBA" id="ARBA00030390"/>
    </source>
</evidence>
<dbReference type="GO" id="GO:0016829">
    <property type="term" value="F:lyase activity"/>
    <property type="evidence" value="ECO:0007669"/>
    <property type="project" value="UniProtKB-KW"/>
</dbReference>
<keyword evidence="7" id="KW-0238">DNA-binding</keyword>
<dbReference type="InterPro" id="IPR036590">
    <property type="entry name" value="SRAP-like"/>
</dbReference>
<organism evidence="13 14">
    <name type="scientific">Paramuricea clavata</name>
    <name type="common">Red gorgonian</name>
    <name type="synonym">Violescent sea-whip</name>
    <dbReference type="NCBI Taxonomy" id="317549"/>
    <lineage>
        <taxon>Eukaryota</taxon>
        <taxon>Metazoa</taxon>
        <taxon>Cnidaria</taxon>
        <taxon>Anthozoa</taxon>
        <taxon>Octocorallia</taxon>
        <taxon>Malacalcyonacea</taxon>
        <taxon>Plexauridae</taxon>
        <taxon>Paramuricea</taxon>
    </lineage>
</organism>
<feature type="compositionally biased region" description="Basic and acidic residues" evidence="12">
    <location>
        <begin position="313"/>
        <end position="322"/>
    </location>
</feature>
<evidence type="ECO:0000256" key="1">
    <source>
        <dbReference type="ARBA" id="ARBA00008136"/>
    </source>
</evidence>
<gene>
    <name evidence="13" type="ORF">PACLA_8A032086</name>
</gene>
<sequence>MYYKTTVLYVHVCYFFGSTLDPDVLPKACQYKDRNGNKRQPKWKNNDSSQYFPSYNISPQSYTPVLVSCKSGAQSTKQEISDDERELQAMKWGLVPSWHRGDPGSFGYKMNNARIESITEKKSFKGALERGRRCVVLAEGFYEWQEVKGGGQKQPYFIYFKEKVKHEENNEEDEMKSDRPLLTMAGIFDVWQPSSEEEPLYSYSVITLEAKAPFRSIHHRVPAVLKDEEAVRQWLDGSEIKYEQALKLLSPDDCLDWHPVSKAVNNSRYKEPDCTKEIDLSLAEKKAQRGKITNWFKKSPKKRETLSGSTEEPATKKEKLEQ</sequence>
<proteinExistence type="inferred from homology"/>
<dbReference type="Gene3D" id="3.90.1680.10">
    <property type="entry name" value="SOS response associated peptidase-like"/>
    <property type="match status" value="1"/>
</dbReference>
<evidence type="ECO:0000256" key="3">
    <source>
        <dbReference type="ARBA" id="ARBA00022670"/>
    </source>
</evidence>
<dbReference type="InterPro" id="IPR003738">
    <property type="entry name" value="SRAP"/>
</dbReference>
<dbReference type="PANTHER" id="PTHR13604">
    <property type="entry name" value="DC12-RELATED"/>
    <property type="match status" value="1"/>
</dbReference>
<dbReference type="GO" id="GO:0006508">
    <property type="term" value="P:proteolysis"/>
    <property type="evidence" value="ECO:0007669"/>
    <property type="project" value="UniProtKB-KW"/>
</dbReference>
<evidence type="ECO:0000256" key="6">
    <source>
        <dbReference type="ARBA" id="ARBA00023124"/>
    </source>
</evidence>
<evidence type="ECO:0000256" key="11">
    <source>
        <dbReference type="ARBA" id="ARBA00031130"/>
    </source>
</evidence>
<keyword evidence="4" id="KW-0227">DNA damage</keyword>
<protein>
    <recommendedName>
        <fullName evidence="2">Abasic site processing protein HMCES</fullName>
    </recommendedName>
    <alternativeName>
        <fullName evidence="9">Embryonic stem cell-specific 5-hydroxymethylcytosine-binding protein</fullName>
    </alternativeName>
    <alternativeName>
        <fullName evidence="10">Peptidase HMCES</fullName>
    </alternativeName>
    <alternativeName>
        <fullName evidence="11">SRAP domain-containing protein 1</fullName>
    </alternativeName>
</protein>
<reference evidence="13" key="1">
    <citation type="submission" date="2020-04" db="EMBL/GenBank/DDBJ databases">
        <authorList>
            <person name="Alioto T."/>
            <person name="Alioto T."/>
            <person name="Gomez Garrido J."/>
        </authorList>
    </citation>
    <scope>NUCLEOTIDE SEQUENCE</scope>
    <source>
        <strain evidence="13">A484AB</strain>
    </source>
</reference>
<comment type="similarity">
    <text evidence="1">Belongs to the SOS response-associated peptidase family.</text>
</comment>
<keyword evidence="5" id="KW-0378">Hydrolase</keyword>
<evidence type="ECO:0000256" key="12">
    <source>
        <dbReference type="SAM" id="MobiDB-lite"/>
    </source>
</evidence>
<name>A0A6S7JZH8_PARCT</name>
<evidence type="ECO:0000256" key="7">
    <source>
        <dbReference type="ARBA" id="ARBA00023125"/>
    </source>
</evidence>